<evidence type="ECO:0000313" key="1">
    <source>
        <dbReference type="EMBL" id="DAD68271.1"/>
    </source>
</evidence>
<dbReference type="EMBL" id="BK014698">
    <property type="protein sequence ID" value="DAD68271.1"/>
    <property type="molecule type" value="Genomic_DNA"/>
</dbReference>
<organism evidence="1">
    <name type="scientific">Podoviridae sp. ctMxM32</name>
    <dbReference type="NCBI Taxonomy" id="2823557"/>
    <lineage>
        <taxon>Viruses</taxon>
        <taxon>Duplodnaviria</taxon>
        <taxon>Heunggongvirae</taxon>
        <taxon>Uroviricota</taxon>
        <taxon>Caudoviricetes</taxon>
    </lineage>
</organism>
<sequence length="116" mass="12598">MNTITKTHLVTDVTAGGTTLHRVPTIQWMLSNDEGVAHIDVVAHTAITAIKGDRRLVAALLSSLIAMGFDFDVNEDDQALEWLVGYDTHVWSIPSDVIIGHCEAALAPYQEAYPVA</sequence>
<protein>
    <submittedName>
        <fullName evidence="1">Uncharacterized protein</fullName>
    </submittedName>
</protein>
<reference evidence="1" key="1">
    <citation type="journal article" date="2021" name="Proc. Natl. Acad. Sci. U.S.A.">
        <title>A Catalog of Tens of Thousands of Viruses from Human Metagenomes Reveals Hidden Associations with Chronic Diseases.</title>
        <authorList>
            <person name="Tisza M.J."/>
            <person name="Buck C.B."/>
        </authorList>
    </citation>
    <scope>NUCLEOTIDE SEQUENCE</scope>
    <source>
        <strain evidence="1">CtMxM32</strain>
    </source>
</reference>
<proteinExistence type="predicted"/>
<accession>A0A8S5LEA1</accession>
<name>A0A8S5LEA1_9CAUD</name>